<evidence type="ECO:0000313" key="2">
    <source>
        <dbReference type="EMBL" id="MBX64445.1"/>
    </source>
</evidence>
<protein>
    <submittedName>
        <fullName evidence="2">Uncharacterized protein</fullName>
    </submittedName>
</protein>
<feature type="compositionally biased region" description="Polar residues" evidence="1">
    <location>
        <begin position="9"/>
        <end position="19"/>
    </location>
</feature>
<organism evidence="2">
    <name type="scientific">Rhizophora mucronata</name>
    <name type="common">Asiatic mangrove</name>
    <dbReference type="NCBI Taxonomy" id="61149"/>
    <lineage>
        <taxon>Eukaryota</taxon>
        <taxon>Viridiplantae</taxon>
        <taxon>Streptophyta</taxon>
        <taxon>Embryophyta</taxon>
        <taxon>Tracheophyta</taxon>
        <taxon>Spermatophyta</taxon>
        <taxon>Magnoliopsida</taxon>
        <taxon>eudicotyledons</taxon>
        <taxon>Gunneridae</taxon>
        <taxon>Pentapetalae</taxon>
        <taxon>rosids</taxon>
        <taxon>fabids</taxon>
        <taxon>Malpighiales</taxon>
        <taxon>Rhizophoraceae</taxon>
        <taxon>Rhizophora</taxon>
    </lineage>
</organism>
<dbReference type="AlphaFoldDB" id="A0A2P2QBU5"/>
<dbReference type="EMBL" id="GGEC01083961">
    <property type="protein sequence ID" value="MBX64445.1"/>
    <property type="molecule type" value="Transcribed_RNA"/>
</dbReference>
<name>A0A2P2QBU5_RHIMU</name>
<reference evidence="2" key="1">
    <citation type="submission" date="2018-02" db="EMBL/GenBank/DDBJ databases">
        <title>Rhizophora mucronata_Transcriptome.</title>
        <authorList>
            <person name="Meera S.P."/>
            <person name="Sreeshan A."/>
            <person name="Augustine A."/>
        </authorList>
    </citation>
    <scope>NUCLEOTIDE SEQUENCE</scope>
    <source>
        <tissue evidence="2">Leaf</tissue>
    </source>
</reference>
<evidence type="ECO:0000256" key="1">
    <source>
        <dbReference type="SAM" id="MobiDB-lite"/>
    </source>
</evidence>
<proteinExistence type="predicted"/>
<feature type="region of interest" description="Disordered" evidence="1">
    <location>
        <begin position="1"/>
        <end position="20"/>
    </location>
</feature>
<accession>A0A2P2QBU5</accession>
<sequence>MIPLFLSNGPDSPSPSTQIPPLCPRGCACWMGRKLNQKDK</sequence>